<organism evidence="3 4">
    <name type="scientific">Coniophora puteana (strain RWD-64-598)</name>
    <name type="common">Brown rot fungus</name>
    <dbReference type="NCBI Taxonomy" id="741705"/>
    <lineage>
        <taxon>Eukaryota</taxon>
        <taxon>Fungi</taxon>
        <taxon>Dikarya</taxon>
        <taxon>Basidiomycota</taxon>
        <taxon>Agaricomycotina</taxon>
        <taxon>Agaricomycetes</taxon>
        <taxon>Agaricomycetidae</taxon>
        <taxon>Boletales</taxon>
        <taxon>Coniophorineae</taxon>
        <taxon>Coniophoraceae</taxon>
        <taxon>Coniophora</taxon>
    </lineage>
</organism>
<feature type="region of interest" description="Disordered" evidence="1">
    <location>
        <begin position="206"/>
        <end position="280"/>
    </location>
</feature>
<evidence type="ECO:0000256" key="1">
    <source>
        <dbReference type="SAM" id="MobiDB-lite"/>
    </source>
</evidence>
<dbReference type="Proteomes" id="UP000053558">
    <property type="component" value="Unassembled WGS sequence"/>
</dbReference>
<feature type="compositionally biased region" description="Low complexity" evidence="1">
    <location>
        <begin position="206"/>
        <end position="221"/>
    </location>
</feature>
<reference evidence="4" key="1">
    <citation type="journal article" date="2012" name="Science">
        <title>The Paleozoic origin of enzymatic lignin decomposition reconstructed from 31 fungal genomes.</title>
        <authorList>
            <person name="Floudas D."/>
            <person name="Binder M."/>
            <person name="Riley R."/>
            <person name="Barry K."/>
            <person name="Blanchette R.A."/>
            <person name="Henrissat B."/>
            <person name="Martinez A.T."/>
            <person name="Otillar R."/>
            <person name="Spatafora J.W."/>
            <person name="Yadav J.S."/>
            <person name="Aerts A."/>
            <person name="Benoit I."/>
            <person name="Boyd A."/>
            <person name="Carlson A."/>
            <person name="Copeland A."/>
            <person name="Coutinho P.M."/>
            <person name="de Vries R.P."/>
            <person name="Ferreira P."/>
            <person name="Findley K."/>
            <person name="Foster B."/>
            <person name="Gaskell J."/>
            <person name="Glotzer D."/>
            <person name="Gorecki P."/>
            <person name="Heitman J."/>
            <person name="Hesse C."/>
            <person name="Hori C."/>
            <person name="Igarashi K."/>
            <person name="Jurgens J.A."/>
            <person name="Kallen N."/>
            <person name="Kersten P."/>
            <person name="Kohler A."/>
            <person name="Kuees U."/>
            <person name="Kumar T.K.A."/>
            <person name="Kuo A."/>
            <person name="LaButti K."/>
            <person name="Larrondo L.F."/>
            <person name="Lindquist E."/>
            <person name="Ling A."/>
            <person name="Lombard V."/>
            <person name="Lucas S."/>
            <person name="Lundell T."/>
            <person name="Martin R."/>
            <person name="McLaughlin D.J."/>
            <person name="Morgenstern I."/>
            <person name="Morin E."/>
            <person name="Murat C."/>
            <person name="Nagy L.G."/>
            <person name="Nolan M."/>
            <person name="Ohm R.A."/>
            <person name="Patyshakuliyeva A."/>
            <person name="Rokas A."/>
            <person name="Ruiz-Duenas F.J."/>
            <person name="Sabat G."/>
            <person name="Salamov A."/>
            <person name="Samejima M."/>
            <person name="Schmutz J."/>
            <person name="Slot J.C."/>
            <person name="St John F."/>
            <person name="Stenlid J."/>
            <person name="Sun H."/>
            <person name="Sun S."/>
            <person name="Syed K."/>
            <person name="Tsang A."/>
            <person name="Wiebenga A."/>
            <person name="Young D."/>
            <person name="Pisabarro A."/>
            <person name="Eastwood D.C."/>
            <person name="Martin F."/>
            <person name="Cullen D."/>
            <person name="Grigoriev I.V."/>
            <person name="Hibbett D.S."/>
        </authorList>
    </citation>
    <scope>NUCLEOTIDE SEQUENCE [LARGE SCALE GENOMIC DNA]</scope>
    <source>
        <strain evidence="4">RWD-64-598 SS2</strain>
    </source>
</reference>
<dbReference type="GeneID" id="19204025"/>
<dbReference type="AlphaFoldDB" id="A0A5M3M8S2"/>
<evidence type="ECO:0000313" key="3">
    <source>
        <dbReference type="EMBL" id="EIW75599.1"/>
    </source>
</evidence>
<dbReference type="InterPro" id="IPR046521">
    <property type="entry name" value="DUF6698"/>
</dbReference>
<accession>A0A5M3M8S2</accession>
<evidence type="ECO:0000256" key="2">
    <source>
        <dbReference type="SAM" id="Phobius"/>
    </source>
</evidence>
<name>A0A5M3M8S2_CONPW</name>
<protein>
    <submittedName>
        <fullName evidence="3">Uncharacterized protein</fullName>
    </submittedName>
</protein>
<keyword evidence="4" id="KW-1185">Reference proteome</keyword>
<dbReference type="Pfam" id="PF20414">
    <property type="entry name" value="DUF6698"/>
    <property type="match status" value="1"/>
</dbReference>
<proteinExistence type="predicted"/>
<keyword evidence="2" id="KW-0812">Transmembrane</keyword>
<gene>
    <name evidence="3" type="ORF">CONPUDRAFT_159050</name>
</gene>
<evidence type="ECO:0000313" key="4">
    <source>
        <dbReference type="Proteomes" id="UP000053558"/>
    </source>
</evidence>
<keyword evidence="2" id="KW-1133">Transmembrane helix</keyword>
<keyword evidence="2" id="KW-0472">Membrane</keyword>
<feature type="transmembrane region" description="Helical" evidence="2">
    <location>
        <begin position="50"/>
        <end position="71"/>
    </location>
</feature>
<feature type="compositionally biased region" description="Low complexity" evidence="1">
    <location>
        <begin position="256"/>
        <end position="269"/>
    </location>
</feature>
<dbReference type="RefSeq" id="XP_007774302.1">
    <property type="nucleotide sequence ID" value="XM_007776112.1"/>
</dbReference>
<comment type="caution">
    <text evidence="3">The sequence shown here is derived from an EMBL/GenBank/DDBJ whole genome shotgun (WGS) entry which is preliminary data.</text>
</comment>
<dbReference type="EMBL" id="JH711588">
    <property type="protein sequence ID" value="EIW75599.1"/>
    <property type="molecule type" value="Genomic_DNA"/>
</dbReference>
<dbReference type="OrthoDB" id="3231188at2759"/>
<sequence>MICLLAFPKVSLFILVFFPSEALITAARGILYGPSSLSGRGGSGGPKPKAQLWGLKSVTPGFIAAIIVFVLHRLTPDGEWHSPGKVTHVNWEARFDTYLLILHRNFEWTDKLIAYWNERLFPSASGSTKKRSAPKDPLAHAKSLFDKIQARSVSSDAGDADAQPAPQAQPSDALQIETQIGQMTISGTNIAIAPASSVTRVASARAAASSSTPQPLSSASAVPHETPREPVAAPMAVADPLATKPARKTRAKAKEPQAQQQAPEETQPAEPKRAKRTKRT</sequence>
<dbReference type="KEGG" id="cput:CONPUDRAFT_159050"/>